<accession>A0A381WW48</accession>
<dbReference type="EMBL" id="UINC01013062">
    <property type="protein sequence ID" value="SVA56660.1"/>
    <property type="molecule type" value="Genomic_DNA"/>
</dbReference>
<dbReference type="InterPro" id="IPR000847">
    <property type="entry name" value="LysR_HTH_N"/>
</dbReference>
<dbReference type="GO" id="GO:0003700">
    <property type="term" value="F:DNA-binding transcription factor activity"/>
    <property type="evidence" value="ECO:0007669"/>
    <property type="project" value="InterPro"/>
</dbReference>
<protein>
    <recommendedName>
        <fullName evidence="1">HTH lysR-type domain-containing protein</fullName>
    </recommendedName>
</protein>
<feature type="domain" description="HTH lysR-type" evidence="1">
    <location>
        <begin position="26"/>
        <end position="54"/>
    </location>
</feature>
<dbReference type="AlphaFoldDB" id="A0A381WW48"/>
<gene>
    <name evidence="2" type="ORF">METZ01_LOCUS109514</name>
</gene>
<organism evidence="2">
    <name type="scientific">marine metagenome</name>
    <dbReference type="NCBI Taxonomy" id="408172"/>
    <lineage>
        <taxon>unclassified sequences</taxon>
        <taxon>metagenomes</taxon>
        <taxon>ecological metagenomes</taxon>
    </lineage>
</organism>
<evidence type="ECO:0000259" key="1">
    <source>
        <dbReference type="PROSITE" id="PS50931"/>
    </source>
</evidence>
<dbReference type="PROSITE" id="PS50931">
    <property type="entry name" value="HTH_LYSR"/>
    <property type="match status" value="1"/>
</dbReference>
<proteinExistence type="predicted"/>
<reference evidence="2" key="1">
    <citation type="submission" date="2018-05" db="EMBL/GenBank/DDBJ databases">
        <authorList>
            <person name="Lanie J.A."/>
            <person name="Ng W.-L."/>
            <person name="Kazmierczak K.M."/>
            <person name="Andrzejewski T.M."/>
            <person name="Davidsen T.M."/>
            <person name="Wayne K.J."/>
            <person name="Tettelin H."/>
            <person name="Glass J.I."/>
            <person name="Rusch D."/>
            <person name="Podicherti R."/>
            <person name="Tsui H.-C.T."/>
            <person name="Winkler M.E."/>
        </authorList>
    </citation>
    <scope>NUCLEOTIDE SEQUENCE</scope>
</reference>
<name>A0A381WW48_9ZZZZ</name>
<evidence type="ECO:0000313" key="2">
    <source>
        <dbReference type="EMBL" id="SVA56660.1"/>
    </source>
</evidence>
<sequence length="54" mass="5666">MAKSSDPESIHLEPKGTLFSQVSHTQIRSFHAVASAAGFTAASKILNVGQPTIT</sequence>